<feature type="domain" description="Carrier" evidence="10">
    <location>
        <begin position="1782"/>
        <end position="1857"/>
    </location>
</feature>
<feature type="region of interest" description="C-terminal hotdog fold" evidence="8">
    <location>
        <begin position="1281"/>
        <end position="1444"/>
    </location>
</feature>
<keyword evidence="6" id="KW-0511">Multifunctional enzyme</keyword>
<dbReference type="Pfam" id="PF02801">
    <property type="entry name" value="Ketoacyl-synt_C"/>
    <property type="match status" value="1"/>
</dbReference>
<dbReference type="SUPFAM" id="SSF55048">
    <property type="entry name" value="Probable ACP-binding domain of malonyl-CoA ACP transacylase"/>
    <property type="match status" value="1"/>
</dbReference>
<dbReference type="InterPro" id="IPR014043">
    <property type="entry name" value="Acyl_transferase_dom"/>
</dbReference>
<dbReference type="SMART" id="SM00826">
    <property type="entry name" value="PKS_DH"/>
    <property type="match status" value="1"/>
</dbReference>
<reference evidence="14" key="1">
    <citation type="journal article" date="2019" name="Int. J. Syst. Evol. Microbiol.">
        <title>The Global Catalogue of Microorganisms (GCM) 10K type strain sequencing project: providing services to taxonomists for standard genome sequencing and annotation.</title>
        <authorList>
            <consortium name="The Broad Institute Genomics Platform"/>
            <consortium name="The Broad Institute Genome Sequencing Center for Infectious Disease"/>
            <person name="Wu L."/>
            <person name="Ma J."/>
        </authorList>
    </citation>
    <scope>NUCLEOTIDE SEQUENCE [LARGE SCALE GENOMIC DNA]</scope>
    <source>
        <strain evidence="14">JCM 17657</strain>
    </source>
</reference>
<dbReference type="InterPro" id="IPR032821">
    <property type="entry name" value="PKS_assoc"/>
</dbReference>
<dbReference type="PROSITE" id="PS50075">
    <property type="entry name" value="CARRIER"/>
    <property type="match status" value="2"/>
</dbReference>
<dbReference type="InterPro" id="IPR014031">
    <property type="entry name" value="Ketoacyl_synth_C"/>
</dbReference>
<accession>A0ABP9IU26</accession>
<dbReference type="InterPro" id="IPR036736">
    <property type="entry name" value="ACP-like_sf"/>
</dbReference>
<dbReference type="SMART" id="SM01294">
    <property type="entry name" value="PKS_PP_betabranch"/>
    <property type="match status" value="2"/>
</dbReference>
<dbReference type="Pfam" id="PF00550">
    <property type="entry name" value="PP-binding"/>
    <property type="match status" value="2"/>
</dbReference>
<dbReference type="SUPFAM" id="SSF53901">
    <property type="entry name" value="Thiolase-like"/>
    <property type="match status" value="1"/>
</dbReference>
<name>A0ABP9IU26_9ACTN</name>
<dbReference type="InterPro" id="IPR020807">
    <property type="entry name" value="PKS_DH"/>
</dbReference>
<organism evidence="13 14">
    <name type="scientific">Streptomyces hyderabadensis</name>
    <dbReference type="NCBI Taxonomy" id="598549"/>
    <lineage>
        <taxon>Bacteria</taxon>
        <taxon>Bacillati</taxon>
        <taxon>Actinomycetota</taxon>
        <taxon>Actinomycetes</taxon>
        <taxon>Kitasatosporales</taxon>
        <taxon>Streptomycetaceae</taxon>
        <taxon>Streptomyces</taxon>
    </lineage>
</organism>
<dbReference type="InterPro" id="IPR013968">
    <property type="entry name" value="PKS_KR"/>
</dbReference>
<dbReference type="Gene3D" id="3.30.70.3290">
    <property type="match status" value="1"/>
</dbReference>
<keyword evidence="7" id="KW-0012">Acyltransferase</keyword>
<dbReference type="InterPro" id="IPR036291">
    <property type="entry name" value="NAD(P)-bd_dom_sf"/>
</dbReference>
<evidence type="ECO:0000256" key="4">
    <source>
        <dbReference type="ARBA" id="ARBA00022679"/>
    </source>
</evidence>
<dbReference type="Gene3D" id="3.40.366.10">
    <property type="entry name" value="Malonyl-Coenzyme A Acyl Carrier Protein, domain 2"/>
    <property type="match status" value="1"/>
</dbReference>
<dbReference type="InterPro" id="IPR016039">
    <property type="entry name" value="Thiolase-like"/>
</dbReference>
<keyword evidence="3" id="KW-0597">Phosphoprotein</keyword>
<evidence type="ECO:0000256" key="7">
    <source>
        <dbReference type="ARBA" id="ARBA00023315"/>
    </source>
</evidence>
<dbReference type="Pfam" id="PF16197">
    <property type="entry name" value="KAsynt_C_assoc"/>
    <property type="match status" value="1"/>
</dbReference>
<feature type="domain" description="Ketosynthase family 3 (KS3)" evidence="11">
    <location>
        <begin position="280"/>
        <end position="692"/>
    </location>
</feature>
<gene>
    <name evidence="13" type="ORF">GCM10023257_66060</name>
</gene>
<dbReference type="SUPFAM" id="SSF47336">
    <property type="entry name" value="ACP-like"/>
    <property type="match status" value="2"/>
</dbReference>
<dbReference type="InterPro" id="IPR020806">
    <property type="entry name" value="PKS_PP-bd"/>
</dbReference>
<evidence type="ECO:0000256" key="8">
    <source>
        <dbReference type="PROSITE-ProRule" id="PRU01363"/>
    </source>
</evidence>
<dbReference type="InterPro" id="IPR001227">
    <property type="entry name" value="Ac_transferase_dom_sf"/>
</dbReference>
<evidence type="ECO:0000313" key="13">
    <source>
        <dbReference type="EMBL" id="GAA5009943.1"/>
    </source>
</evidence>
<dbReference type="InterPro" id="IPR020841">
    <property type="entry name" value="PKS_Beta-ketoAc_synthase_dom"/>
</dbReference>
<feature type="domain" description="Carrier" evidence="10">
    <location>
        <begin position="186"/>
        <end position="261"/>
    </location>
</feature>
<comment type="caution">
    <text evidence="13">The sequence shown here is derived from an EMBL/GenBank/DDBJ whole genome shotgun (WGS) entry which is preliminary data.</text>
</comment>
<comment type="pathway">
    <text evidence="1">Antibiotic biosynthesis.</text>
</comment>
<dbReference type="Gene3D" id="3.40.47.10">
    <property type="match status" value="1"/>
</dbReference>
<keyword evidence="2" id="KW-0596">Phosphopantetheine</keyword>
<feature type="active site" description="Proton acceptor; for dehydratase activity" evidence="8">
    <location>
        <position position="1169"/>
    </location>
</feature>
<dbReference type="PANTHER" id="PTHR43775">
    <property type="entry name" value="FATTY ACID SYNTHASE"/>
    <property type="match status" value="1"/>
</dbReference>
<sequence length="1938" mass="202341">MSAVVHTAGVLDDGVVGSLSVDRLEGVWGPKAGAAWHLHELTRDRGLSAFVLFSSVAGAFGGAGQGSYAAANAFLDALAVYRRGLGLPAQSLGWGLWASGMADTLDEGHLRRLSRSGLSTLTDEQGLALFDTALTMDEPALVVARLDLAALAAHPEPPAALFSALLPHRSRRRDTVAGPRPPQTGQSLLDLVRARIAVVLGHASANAVEADRSFSDLGFDSLSAVEFRNQLGAETGLRLPATLVFDHPNAEAVARFLEGELAGTGVVVAGGSVVSGVVEDDPVVVVGMACRFPGGVESPEGLWRLVADGVDAVSEFPGDRGWDVEGLYDPVPGRVGRSYTRSGGFLRGAGEFDAGFFGVGPNEAVGMDPQQRLLLETVWEALERAGVDALGLRGSATGVFVGGMYHDYAGHAAAGSVLSGRVSYVLGLEGPSVTVDTACSSSLVSMHLGGQALRSGECDLVLAGGVTVMATPESFVEFSRQGALSSDGRCRSFSASADGTGWAEGVGVVVLERLSDARRKGHEVLAVVRGSAVNQDGASNGLTAPNGPAQQRVIRQALASGGLSAVDVDVVEAHGTGTVLGDPIEAQALLATYGQGRSVDRPLWLGSLKSNFGHAQAAAGVGGVIKMVMAMRHGVLPRTLHAEEPSEQVDWSAGEVRLLTEAREWPAGDRPRRAGVSSFGISGTNAHVILEQGPSVSADEPVVVGDGRPVVWTVSARDVQGVRAQVSRLVSYLADRPELHPSDIGLSLGTTRAALEYRVAVSGTSRDDLLAALEKVVPERRMSGGTAFLFSGQGAQRLGMGRELYTSFPVFAEAFDAAVTELDRHLERPLREVVWGEDAALLERTVFTQAALFAFESALFRLWESWGVSPDVLVGHSIGELTAAYVAGVWSLEDAARLVAARGRLMDALPEGGAMVAVEATEDEVAPHLDGEVSLAAVNAPGSVVLSGEEKAVLAVAERFADRRTRRLRVSHAFHSPLMEPMLADFEAVARELTYSEPRLSIASTVAPDADLTDPAYWVGQVRSTVRFADAVVELGRRGVVSAVELGPDAVLAPLTGEVCTAVAASRRDRDEVLEAVGALGRVHALGVAVDWAAFYAGTGARRVDLPTYAFQRRHYWFVQEPDHGDAAALGLDAVEHPLLGAAVPLAETDGAVLTGRLSTAAQPWLADHQVLGAALFPPAGFAELAAYAAAETGCVRVAGLELSAPLLVPEGEAVRLQLTVGSPDDAGRRSIAVHSWTEDRGWLQHAAGDLDAVVVAPEPFAWPPVGAREVQVADVPGVRTAWRSGEELYAEVVLPEEYGEPDGYGMHPALLAVATRLAGLDRTDNVQPVTWGGLTVHGPAGREVRFRVRPGTGDGGGRTPAVTATDPSGRPVLTVAELGLRPVSATAYATALAPDALLRVEWRAEPGAALVAPVVLGPEGDLDALDVPVPPLVLYRCPETDADEATRTTLALVRRWLADPRCAGSRLMFATRNAVRVDAERVDPGQAGVWGLIRAAEAEHPGRFALVDLDEDAEALVPAEQSESAVRAGEVHRPGLARVPAAATAASPLRKGGTVLLTGERAVGELLAGHLAEAHGVTPVFATPENVADLVAGCEDLTAVVHVVPHRGDGPVAAVEPGRHPLAPLDEVRELDRLTRARDVDAFVVLTSSAGLLHGAGLAVTAAVAGALDALVANRAAEGLPGLCLAYGPWAADADPAHADRMARLGVPALSAEEGLRLFDRALGGSEGSLALLRIDPEAVRAQGSAAPALLRRLVPALENRSDGVALAARLAGRSAEERGRLLLDVVRGEAAAVLGHASGQAVDADRAFQELGFDSLAAVEFRRRLGAVSGVQLPATLVFDHPTSRAAAAYLDGVLTSDDDGAVRPVLAELDRLAEALSGLAAGHEERTAVTARLEALLRGWRDAGDPDAAPPADRTDYADASDDELFRLLDNALGD</sequence>
<dbReference type="InterPro" id="IPR055123">
    <property type="entry name" value="SpnB-like_Rossmann"/>
</dbReference>
<proteinExistence type="predicted"/>
<dbReference type="SMART" id="SM00827">
    <property type="entry name" value="PKS_AT"/>
    <property type="match status" value="1"/>
</dbReference>
<evidence type="ECO:0000259" key="12">
    <source>
        <dbReference type="PROSITE" id="PS52019"/>
    </source>
</evidence>
<dbReference type="Pfam" id="PF08659">
    <property type="entry name" value="KR"/>
    <property type="match status" value="2"/>
</dbReference>
<feature type="region of interest" description="N-terminal hotdog fold" evidence="8">
    <location>
        <begin position="1137"/>
        <end position="1258"/>
    </location>
</feature>
<protein>
    <recommendedName>
        <fullName evidence="15">Polyketide synthase</fullName>
    </recommendedName>
</protein>
<dbReference type="SMART" id="SM00825">
    <property type="entry name" value="PKS_KS"/>
    <property type="match status" value="1"/>
</dbReference>
<dbReference type="SUPFAM" id="SSF51735">
    <property type="entry name" value="NAD(P)-binding Rossmann-fold domains"/>
    <property type="match status" value="3"/>
</dbReference>
<dbReference type="PROSITE" id="PS52004">
    <property type="entry name" value="KS3_2"/>
    <property type="match status" value="1"/>
</dbReference>
<evidence type="ECO:0008006" key="15">
    <source>
        <dbReference type="Google" id="ProtNLM"/>
    </source>
</evidence>
<dbReference type="InterPro" id="IPR057326">
    <property type="entry name" value="KR_dom"/>
</dbReference>
<evidence type="ECO:0000256" key="1">
    <source>
        <dbReference type="ARBA" id="ARBA00004792"/>
    </source>
</evidence>
<feature type="domain" description="PKS/mFAS DH" evidence="12">
    <location>
        <begin position="1137"/>
        <end position="1444"/>
    </location>
</feature>
<dbReference type="Pfam" id="PF00109">
    <property type="entry name" value="ketoacyl-synt"/>
    <property type="match status" value="1"/>
</dbReference>
<dbReference type="InterPro" id="IPR016035">
    <property type="entry name" value="Acyl_Trfase/lysoPLipase"/>
</dbReference>
<keyword evidence="14" id="KW-1185">Reference proteome</keyword>
<dbReference type="InterPro" id="IPR018201">
    <property type="entry name" value="Ketoacyl_synth_AS"/>
</dbReference>
<feature type="region of interest" description="Disordered" evidence="9">
    <location>
        <begin position="1349"/>
        <end position="1369"/>
    </location>
</feature>
<evidence type="ECO:0000259" key="11">
    <source>
        <dbReference type="PROSITE" id="PS52004"/>
    </source>
</evidence>
<evidence type="ECO:0000256" key="6">
    <source>
        <dbReference type="ARBA" id="ARBA00023268"/>
    </source>
</evidence>
<dbReference type="InterPro" id="IPR049551">
    <property type="entry name" value="PKS_DH_C"/>
</dbReference>
<dbReference type="SMART" id="SM00822">
    <property type="entry name" value="PKS_KR"/>
    <property type="match status" value="1"/>
</dbReference>
<dbReference type="PANTHER" id="PTHR43775:SF51">
    <property type="entry name" value="INACTIVE PHENOLPHTHIOCEROL SYNTHESIS POLYKETIDE SYNTHASE TYPE I PKS1-RELATED"/>
    <property type="match status" value="1"/>
</dbReference>
<keyword evidence="5" id="KW-0045">Antibiotic biosynthesis</keyword>
<dbReference type="InterPro" id="IPR014030">
    <property type="entry name" value="Ketoacyl_synth_N"/>
</dbReference>
<keyword evidence="4" id="KW-0808">Transferase</keyword>
<dbReference type="Proteomes" id="UP001500610">
    <property type="component" value="Unassembled WGS sequence"/>
</dbReference>
<dbReference type="PROSITE" id="PS52019">
    <property type="entry name" value="PKS_MFAS_DH"/>
    <property type="match status" value="1"/>
</dbReference>
<dbReference type="Gene3D" id="1.10.1200.10">
    <property type="entry name" value="ACP-like"/>
    <property type="match status" value="2"/>
</dbReference>
<evidence type="ECO:0000256" key="5">
    <source>
        <dbReference type="ARBA" id="ARBA00023194"/>
    </source>
</evidence>
<dbReference type="EMBL" id="BAABIV010000033">
    <property type="protein sequence ID" value="GAA5009943.1"/>
    <property type="molecule type" value="Genomic_DNA"/>
</dbReference>
<dbReference type="SMART" id="SM00823">
    <property type="entry name" value="PKS_PP"/>
    <property type="match status" value="2"/>
</dbReference>
<dbReference type="Gene3D" id="3.10.129.110">
    <property type="entry name" value="Polyketide synthase dehydratase"/>
    <property type="match status" value="1"/>
</dbReference>
<dbReference type="InterPro" id="IPR016036">
    <property type="entry name" value="Malonyl_transacylase_ACP-bd"/>
</dbReference>
<dbReference type="Pfam" id="PF22953">
    <property type="entry name" value="SpnB_Rossmann"/>
    <property type="match status" value="1"/>
</dbReference>
<dbReference type="Gene3D" id="3.40.50.720">
    <property type="entry name" value="NAD(P)-binding Rossmann-like Domain"/>
    <property type="match status" value="3"/>
</dbReference>
<dbReference type="InterPro" id="IPR049900">
    <property type="entry name" value="PKS_mFAS_DH"/>
</dbReference>
<evidence type="ECO:0000256" key="3">
    <source>
        <dbReference type="ARBA" id="ARBA00022553"/>
    </source>
</evidence>
<dbReference type="InterPro" id="IPR009081">
    <property type="entry name" value="PP-bd_ACP"/>
</dbReference>
<dbReference type="PROSITE" id="PS00606">
    <property type="entry name" value="KS3_1"/>
    <property type="match status" value="1"/>
</dbReference>
<evidence type="ECO:0000259" key="10">
    <source>
        <dbReference type="PROSITE" id="PS50075"/>
    </source>
</evidence>
<evidence type="ECO:0000256" key="9">
    <source>
        <dbReference type="SAM" id="MobiDB-lite"/>
    </source>
</evidence>
<evidence type="ECO:0000313" key="14">
    <source>
        <dbReference type="Proteomes" id="UP001500610"/>
    </source>
</evidence>
<feature type="active site" description="Proton donor; for dehydratase activity" evidence="8">
    <location>
        <position position="1355"/>
    </location>
</feature>
<dbReference type="Pfam" id="PF14765">
    <property type="entry name" value="PS-DH"/>
    <property type="match status" value="1"/>
</dbReference>
<dbReference type="SUPFAM" id="SSF52151">
    <property type="entry name" value="FabD/lysophospholipase-like"/>
    <property type="match status" value="1"/>
</dbReference>
<dbReference type="InterPro" id="IPR049552">
    <property type="entry name" value="PKS_DH_N"/>
</dbReference>
<dbReference type="InterPro" id="IPR050091">
    <property type="entry name" value="PKS_NRPS_Biosynth_Enz"/>
</dbReference>
<dbReference type="Pfam" id="PF00698">
    <property type="entry name" value="Acyl_transf_1"/>
    <property type="match status" value="1"/>
</dbReference>
<dbReference type="CDD" id="cd00833">
    <property type="entry name" value="PKS"/>
    <property type="match status" value="1"/>
</dbReference>
<dbReference type="Pfam" id="PF21089">
    <property type="entry name" value="PKS_DH_N"/>
    <property type="match status" value="1"/>
</dbReference>
<evidence type="ECO:0000256" key="2">
    <source>
        <dbReference type="ARBA" id="ARBA00022450"/>
    </source>
</evidence>
<dbReference type="InterPro" id="IPR042104">
    <property type="entry name" value="PKS_dehydratase_sf"/>
</dbReference>